<feature type="compositionally biased region" description="Polar residues" evidence="1">
    <location>
        <begin position="77"/>
        <end position="95"/>
    </location>
</feature>
<feature type="compositionally biased region" description="Low complexity" evidence="1">
    <location>
        <begin position="19"/>
        <end position="28"/>
    </location>
</feature>
<dbReference type="EMBL" id="CP086356">
    <property type="protein sequence ID" value="UNI17224.1"/>
    <property type="molecule type" value="Genomic_DNA"/>
</dbReference>
<sequence length="627" mass="67887">MEEQSSNTAPTPPPPPPANAQSASPPASGLSTSEPTLRFPRPQGNRRLAKWISTSDPDIMRLTTTAEESGLAESTYELISSTDNESQDGNYTESMGGSVGSLDIHRPDDVHSLAGTEYTHDGESVLDDGDAQLSQPASSDRGNETQGRAGQLAAGDASMPETDDMQETDSSESDEEARSRCSLEYTQQSLGTPSILTPEASRLVDLSELQPRRRQNTITQNHVEEKPNDLFADLLEMAVHGKNYLLETVATALPGLLFAAAFAVLIPILYTPPVEQPNPEVVIMTSTITATTTSYVTTKAPSNPQPTSLAKNGMGLIPLGDGVPEDGLFGPKKPLVSLTPQPHSNILLHVAQDVKQTWLSKGCLVATASRDENDFINVVLIPVDEGILVKFPKKEAHGVVKLALKATCRPKMHKVVKVHFGKGVLEEAFEMTKNLAHDLSGLMPVAAHEAERCIEGAKRSLGVVSDAIGNNVIYVSDNVLGRLGHAFNTAQQSLGSVKTDVVTRVKGAAEEVARNLDVASQQAMEQLHKVQGVQNQLQLGLLDAQISAKMWWLKATGRKEEHAEYRRKAKDFVAMKNAAAKQPRRGRRAEAKAEATRRPWSRAMRQSDCQRGARRGRSSTHQCKMAV</sequence>
<feature type="compositionally biased region" description="Basic and acidic residues" evidence="1">
    <location>
        <begin position="588"/>
        <end position="597"/>
    </location>
</feature>
<feature type="compositionally biased region" description="Polar residues" evidence="1">
    <location>
        <begin position="132"/>
        <end position="148"/>
    </location>
</feature>
<dbReference type="Proteomes" id="UP000829364">
    <property type="component" value="Chromosome 3"/>
</dbReference>
<name>A0A9Q8V9U9_9HYPO</name>
<evidence type="ECO:0000313" key="2">
    <source>
        <dbReference type="EMBL" id="UNI17224.1"/>
    </source>
</evidence>
<feature type="region of interest" description="Disordered" evidence="1">
    <location>
        <begin position="577"/>
        <end position="627"/>
    </location>
</feature>
<protein>
    <submittedName>
        <fullName evidence="2">Uncharacterized protein</fullName>
    </submittedName>
</protein>
<dbReference type="AlphaFoldDB" id="A0A9Q8V9U9"/>
<keyword evidence="3" id="KW-1185">Reference proteome</keyword>
<gene>
    <name evidence="2" type="ORF">JDV02_003591</name>
</gene>
<reference evidence="2" key="1">
    <citation type="submission" date="2021-11" db="EMBL/GenBank/DDBJ databases">
        <title>Purpureocillium_takamizusanense_genome.</title>
        <authorList>
            <person name="Nguyen N.-H."/>
        </authorList>
    </citation>
    <scope>NUCLEOTIDE SEQUENCE</scope>
    <source>
        <strain evidence="2">PT3</strain>
    </source>
</reference>
<evidence type="ECO:0000256" key="1">
    <source>
        <dbReference type="SAM" id="MobiDB-lite"/>
    </source>
</evidence>
<feature type="compositionally biased region" description="Polar residues" evidence="1">
    <location>
        <begin position="52"/>
        <end position="67"/>
    </location>
</feature>
<feature type="region of interest" description="Disordered" evidence="1">
    <location>
        <begin position="1"/>
        <end position="182"/>
    </location>
</feature>
<dbReference type="RefSeq" id="XP_047840705.1">
    <property type="nucleotide sequence ID" value="XM_047984730.1"/>
</dbReference>
<feature type="compositionally biased region" description="Acidic residues" evidence="1">
    <location>
        <begin position="161"/>
        <end position="175"/>
    </location>
</feature>
<dbReference type="KEGG" id="ptkz:JDV02_003591"/>
<proteinExistence type="predicted"/>
<dbReference type="OrthoDB" id="4925544at2759"/>
<organism evidence="2 3">
    <name type="scientific">Purpureocillium takamizusanense</name>
    <dbReference type="NCBI Taxonomy" id="2060973"/>
    <lineage>
        <taxon>Eukaryota</taxon>
        <taxon>Fungi</taxon>
        <taxon>Dikarya</taxon>
        <taxon>Ascomycota</taxon>
        <taxon>Pezizomycotina</taxon>
        <taxon>Sordariomycetes</taxon>
        <taxon>Hypocreomycetidae</taxon>
        <taxon>Hypocreales</taxon>
        <taxon>Ophiocordycipitaceae</taxon>
        <taxon>Purpureocillium</taxon>
    </lineage>
</organism>
<dbReference type="GeneID" id="72065548"/>
<accession>A0A9Q8V9U9</accession>
<evidence type="ECO:0000313" key="3">
    <source>
        <dbReference type="Proteomes" id="UP000829364"/>
    </source>
</evidence>